<dbReference type="Gene3D" id="2.60.40.2700">
    <property type="match status" value="1"/>
</dbReference>
<feature type="domain" description="Stomatal closure-related actin-binding protein Ig" evidence="2">
    <location>
        <begin position="281"/>
        <end position="378"/>
    </location>
</feature>
<feature type="domain" description="Stomatal closure-related actin-binding protein PH" evidence="5">
    <location>
        <begin position="382"/>
        <end position="483"/>
    </location>
</feature>
<evidence type="ECO:0000256" key="1">
    <source>
        <dbReference type="SAM" id="Coils"/>
    </source>
</evidence>
<dbReference type="Pfam" id="PF17684">
    <property type="entry name" value="SCAB-PH"/>
    <property type="match status" value="1"/>
</dbReference>
<comment type="caution">
    <text evidence="6">The sequence shown here is derived from an EMBL/GenBank/DDBJ whole genome shotgun (WGS) entry which is preliminary data.</text>
</comment>
<dbReference type="InterPro" id="IPR032012">
    <property type="entry name" value="SCAB-ABD"/>
</dbReference>
<evidence type="ECO:0008006" key="8">
    <source>
        <dbReference type="Google" id="ProtNLM"/>
    </source>
</evidence>
<reference evidence="6" key="1">
    <citation type="journal article" date="2023" name="Nat. Commun.">
        <title>Diploid and tetraploid genomes of Acorus and the evolution of monocots.</title>
        <authorList>
            <person name="Ma L."/>
            <person name="Liu K.W."/>
            <person name="Li Z."/>
            <person name="Hsiao Y.Y."/>
            <person name="Qi Y."/>
            <person name="Fu T."/>
            <person name="Tang G.D."/>
            <person name="Zhang D."/>
            <person name="Sun W.H."/>
            <person name="Liu D.K."/>
            <person name="Li Y."/>
            <person name="Chen G.Z."/>
            <person name="Liu X.D."/>
            <person name="Liao X.Y."/>
            <person name="Jiang Y.T."/>
            <person name="Yu X."/>
            <person name="Hao Y."/>
            <person name="Huang J."/>
            <person name="Zhao X.W."/>
            <person name="Ke S."/>
            <person name="Chen Y.Y."/>
            <person name="Wu W.L."/>
            <person name="Hsu J.L."/>
            <person name="Lin Y.F."/>
            <person name="Huang M.D."/>
            <person name="Li C.Y."/>
            <person name="Huang L."/>
            <person name="Wang Z.W."/>
            <person name="Zhao X."/>
            <person name="Zhong W.Y."/>
            <person name="Peng D.H."/>
            <person name="Ahmad S."/>
            <person name="Lan S."/>
            <person name="Zhang J.S."/>
            <person name="Tsai W.C."/>
            <person name="Van de Peer Y."/>
            <person name="Liu Z.J."/>
        </authorList>
    </citation>
    <scope>NUCLEOTIDE SEQUENCE</scope>
    <source>
        <strain evidence="6">SCP</strain>
    </source>
</reference>
<dbReference type="Pfam" id="PF16711">
    <property type="entry name" value="SCAB-ABD"/>
    <property type="match status" value="1"/>
</dbReference>
<dbReference type="EMBL" id="JAUJYN010000002">
    <property type="protein sequence ID" value="KAK1277297.1"/>
    <property type="molecule type" value="Genomic_DNA"/>
</dbReference>
<dbReference type="Gene3D" id="2.30.29.140">
    <property type="match status" value="1"/>
</dbReference>
<dbReference type="AlphaFoldDB" id="A0AAV9BM95"/>
<dbReference type="Proteomes" id="UP001179952">
    <property type="component" value="Unassembled WGS sequence"/>
</dbReference>
<dbReference type="PANTHER" id="PTHR31172">
    <property type="entry name" value="STOMATAL CLOSURE-RELATED ACTIN-BINDING PROTEIN 1"/>
    <property type="match status" value="1"/>
</dbReference>
<dbReference type="PANTHER" id="PTHR31172:SF3">
    <property type="entry name" value="STOMATAL CLOSURE-RELATED ACTIN-BINDING PROTEIN 1"/>
    <property type="match status" value="1"/>
</dbReference>
<keyword evidence="7" id="KW-1185">Reference proteome</keyword>
<evidence type="ECO:0000313" key="6">
    <source>
        <dbReference type="EMBL" id="KAK1277297.1"/>
    </source>
</evidence>
<dbReference type="GO" id="GO:0003779">
    <property type="term" value="F:actin binding"/>
    <property type="evidence" value="ECO:0007669"/>
    <property type="project" value="InterPro"/>
</dbReference>
<dbReference type="InterPro" id="IPR041144">
    <property type="entry name" value="SCAB-PH"/>
</dbReference>
<feature type="domain" description="Stomatal closure-related actin-binding protein actin-binding" evidence="3">
    <location>
        <begin position="54"/>
        <end position="96"/>
    </location>
</feature>
<sequence>MTRLNRDYVDGMQSNAIPLVSDDANFVFKRFPRYKIGADNVILEVEEEPKALSLKEIVAKETAQLLEQQKRLSVRDLAKKFERGLATAAKISDEFKFRDVASLDRHVLLKKLRDVLECLRGRVAGRNKNDTEEAISMVEALAVQLTQREGELIYEKAEVKKLANLLKKAIEEARKNVEEERTLACVEIRNAREAVQRVEQAALQEKELVFPAKVLDLEGLMNEVQEARRIKMLHQPSKVMDMEHELQALRIQLAEKCLYAIQLRKELAMLKILDENNSHLYDLEGSESLGSYLRIIPCTDSSPDISNCCIQWFRIQSEENIKVLISGATKSFYAPEPFDVGRYLQAEITSDDQRVTVTTTGPIDPAAGLGSYVEALVRKADNEFNVVIVQMNGRDQSSNSIHIFHIGKMRIKLRKGRYTKADERYSTSMQLCGVRGAGNAAAQALFWQAKRGLSFTLAFESERERNAAIMLGRRFAFDCNVRITLFFEYALIMNTKSLDSESCYIFFSG</sequence>
<dbReference type="CDD" id="cd13232">
    <property type="entry name" value="Ig-PH_SCAB1"/>
    <property type="match status" value="1"/>
</dbReference>
<dbReference type="GO" id="GO:0010119">
    <property type="term" value="P:regulation of stomatal movement"/>
    <property type="evidence" value="ECO:0007669"/>
    <property type="project" value="InterPro"/>
</dbReference>
<dbReference type="InterPro" id="IPR039640">
    <property type="entry name" value="SCAB"/>
</dbReference>
<accession>A0AAV9BM95</accession>
<feature type="coiled-coil region" evidence="1">
    <location>
        <begin position="156"/>
        <end position="208"/>
    </location>
</feature>
<evidence type="ECO:0000259" key="5">
    <source>
        <dbReference type="Pfam" id="PF17684"/>
    </source>
</evidence>
<gene>
    <name evidence="6" type="ORF">QJS04_geneDACA003614</name>
</gene>
<evidence type="ECO:0000259" key="3">
    <source>
        <dbReference type="Pfam" id="PF16711"/>
    </source>
</evidence>
<keyword evidence="1" id="KW-0175">Coiled coil</keyword>
<dbReference type="InterPro" id="IPR032009">
    <property type="entry name" value="SCAB_CC"/>
</dbReference>
<reference evidence="6" key="2">
    <citation type="submission" date="2023-06" db="EMBL/GenBank/DDBJ databases">
        <authorList>
            <person name="Ma L."/>
            <person name="Liu K.-W."/>
            <person name="Li Z."/>
            <person name="Hsiao Y.-Y."/>
            <person name="Qi Y."/>
            <person name="Fu T."/>
            <person name="Tang G."/>
            <person name="Zhang D."/>
            <person name="Sun W.-H."/>
            <person name="Liu D.-K."/>
            <person name="Li Y."/>
            <person name="Chen G.-Z."/>
            <person name="Liu X.-D."/>
            <person name="Liao X.-Y."/>
            <person name="Jiang Y.-T."/>
            <person name="Yu X."/>
            <person name="Hao Y."/>
            <person name="Huang J."/>
            <person name="Zhao X.-W."/>
            <person name="Ke S."/>
            <person name="Chen Y.-Y."/>
            <person name="Wu W.-L."/>
            <person name="Hsu J.-L."/>
            <person name="Lin Y.-F."/>
            <person name="Huang M.-D."/>
            <person name="Li C.-Y."/>
            <person name="Huang L."/>
            <person name="Wang Z.-W."/>
            <person name="Zhao X."/>
            <person name="Zhong W.-Y."/>
            <person name="Peng D.-H."/>
            <person name="Ahmad S."/>
            <person name="Lan S."/>
            <person name="Zhang J.-S."/>
            <person name="Tsai W.-C."/>
            <person name="Van De Peer Y."/>
            <person name="Liu Z.-J."/>
        </authorList>
    </citation>
    <scope>NUCLEOTIDE SEQUENCE</scope>
    <source>
        <strain evidence="6">SCP</strain>
        <tissue evidence="6">Leaves</tissue>
    </source>
</reference>
<dbReference type="GO" id="GO:0007015">
    <property type="term" value="P:actin filament organization"/>
    <property type="evidence" value="ECO:0007669"/>
    <property type="project" value="InterPro"/>
</dbReference>
<protein>
    <recommendedName>
        <fullName evidence="8">Stomatal closure-related actin-binding protein 1</fullName>
    </recommendedName>
</protein>
<dbReference type="Pfam" id="PF16712">
    <property type="entry name" value="SCAB_CC"/>
    <property type="match status" value="1"/>
</dbReference>
<organism evidence="6 7">
    <name type="scientific">Acorus gramineus</name>
    <name type="common">Dwarf sweet flag</name>
    <dbReference type="NCBI Taxonomy" id="55184"/>
    <lineage>
        <taxon>Eukaryota</taxon>
        <taxon>Viridiplantae</taxon>
        <taxon>Streptophyta</taxon>
        <taxon>Embryophyta</taxon>
        <taxon>Tracheophyta</taxon>
        <taxon>Spermatophyta</taxon>
        <taxon>Magnoliopsida</taxon>
        <taxon>Liliopsida</taxon>
        <taxon>Acoraceae</taxon>
        <taxon>Acorus</taxon>
    </lineage>
</organism>
<evidence type="ECO:0000313" key="7">
    <source>
        <dbReference type="Proteomes" id="UP001179952"/>
    </source>
</evidence>
<dbReference type="Pfam" id="PF16709">
    <property type="entry name" value="SCAB-Ig"/>
    <property type="match status" value="1"/>
</dbReference>
<dbReference type="InterPro" id="IPR032015">
    <property type="entry name" value="SCAB-Ig"/>
</dbReference>
<evidence type="ECO:0000259" key="4">
    <source>
        <dbReference type="Pfam" id="PF16712"/>
    </source>
</evidence>
<proteinExistence type="predicted"/>
<evidence type="ECO:0000259" key="2">
    <source>
        <dbReference type="Pfam" id="PF16709"/>
    </source>
</evidence>
<dbReference type="Gene3D" id="1.20.5.440">
    <property type="entry name" value="ATP synthase delta/epsilon subunit, C-terminal domain"/>
    <property type="match status" value="1"/>
</dbReference>
<feature type="domain" description="Stomatal closure-related actin-binding protein coiled-coil" evidence="4">
    <location>
        <begin position="100"/>
        <end position="267"/>
    </location>
</feature>
<name>A0AAV9BM95_ACOGR</name>